<comment type="caution">
    <text evidence="4">The sequence shown here is derived from an EMBL/GenBank/DDBJ whole genome shotgun (WGS) entry which is preliminary data.</text>
</comment>
<name>A0A2G9G0B5_9LAMI</name>
<sequence length="809" mass="91841">MAKRELRERNELSCTWGLSSIIESCQGCPSHKLISDGRLQKKHIIDCPRKLDQITSFDEECRKIQNEVELASVRVKREQHGKMDSEFVDFLAKAHKRAMKKSRKASLTGELPSTSDEISLNKLKLAAILEASECFQRSIRLGMYGQVDEINMQMSAKAFVDRIFIQRRLICNEGTTSESKPFSEALKVLNSDKNLFLKLLPDPNSLLEKCSKNSSVRDSEKPGTQLTTRKGKMNKNSGKKTDYPPSDRIVILKPVPSNAKRSEIVTCHCSSMQFQRTTSRRVSDAKPMSFSFKEMKRKLKHTFGGTSDEVSNDRSTIKVGDERNCRGVDIMSYCSSSTSAQRKEKLCKKQDLRFMKSSDIGCVTETVRKKLDFGFSKKQEFDVILEAKRHLSARLNNVNSAKTVTSVTSPKALGRILSSPKCDLWPLSPRKDSQYCSYNTSPGANEGSGLIPNGGRSSCPNPLRPNTEVTSHDDYAKYEGTKISSLIQSTVEGVHDTVISMTENMKSNGESKTVEGNSILRPELHISEAPIGRNSTNVTRSMQRTVTKELHKDDDESVTHSLLDTLSENEAFTSSVDDFLSTPLSMKYQEEHRSPVSVLQPFFTEDENSPPSITHQTARQTLQPLRLDFEECSFESFPQNQTNCSMEEEQDHLAQYVDLILQTASLTWDQLSEIESLPDKLLDSSLLDEVEFLFTDCYFDPKLLFDRINEVLLEIYQSHFCSPPWLASVKPRIRYTPLAELVVDEIMTQAEFYLLRRTERRTLDQLVSKDVAECRSWLDVRFDTERIMIDVSEDVLEESLLEILLEFHT</sequence>
<evidence type="ECO:0000256" key="1">
    <source>
        <dbReference type="SAM" id="MobiDB-lite"/>
    </source>
</evidence>
<accession>A0A2G9G0B5</accession>
<dbReference type="InterPro" id="IPR025486">
    <property type="entry name" value="DUF4378"/>
</dbReference>
<dbReference type="STRING" id="429701.A0A2G9G0B5"/>
<feature type="compositionally biased region" description="Basic and acidic residues" evidence="1">
    <location>
        <begin position="211"/>
        <end position="221"/>
    </location>
</feature>
<feature type="region of interest" description="Disordered" evidence="1">
    <location>
        <begin position="444"/>
        <end position="472"/>
    </location>
</feature>
<feature type="domain" description="DUF3741" evidence="2">
    <location>
        <begin position="171"/>
        <end position="205"/>
    </location>
</feature>
<dbReference type="Proteomes" id="UP000231279">
    <property type="component" value="Unassembled WGS sequence"/>
</dbReference>
<dbReference type="OrthoDB" id="952876at2759"/>
<dbReference type="PANTHER" id="PTHR47212:SF4">
    <property type="entry name" value="ADHESIN-LIKE PROTEIN, PUTATIVE (DUF3741)-RELATED"/>
    <property type="match status" value="1"/>
</dbReference>
<evidence type="ECO:0000259" key="3">
    <source>
        <dbReference type="Pfam" id="PF14309"/>
    </source>
</evidence>
<feature type="region of interest" description="Disordered" evidence="1">
    <location>
        <begin position="211"/>
        <end position="247"/>
    </location>
</feature>
<dbReference type="Pfam" id="PF14309">
    <property type="entry name" value="DUF4378"/>
    <property type="match status" value="1"/>
</dbReference>
<dbReference type="AlphaFoldDB" id="A0A2G9G0B5"/>
<keyword evidence="5" id="KW-1185">Reference proteome</keyword>
<organism evidence="4 5">
    <name type="scientific">Handroanthus impetiginosus</name>
    <dbReference type="NCBI Taxonomy" id="429701"/>
    <lineage>
        <taxon>Eukaryota</taxon>
        <taxon>Viridiplantae</taxon>
        <taxon>Streptophyta</taxon>
        <taxon>Embryophyta</taxon>
        <taxon>Tracheophyta</taxon>
        <taxon>Spermatophyta</taxon>
        <taxon>Magnoliopsida</taxon>
        <taxon>eudicotyledons</taxon>
        <taxon>Gunneridae</taxon>
        <taxon>Pentapetalae</taxon>
        <taxon>asterids</taxon>
        <taxon>lamiids</taxon>
        <taxon>Lamiales</taxon>
        <taxon>Bignoniaceae</taxon>
        <taxon>Crescentiina</taxon>
        <taxon>Tabebuia alliance</taxon>
        <taxon>Handroanthus</taxon>
    </lineage>
</organism>
<feature type="domain" description="DUF4378" evidence="3">
    <location>
        <begin position="655"/>
        <end position="798"/>
    </location>
</feature>
<evidence type="ECO:0000313" key="4">
    <source>
        <dbReference type="EMBL" id="PIM98349.1"/>
    </source>
</evidence>
<dbReference type="Pfam" id="PF12552">
    <property type="entry name" value="DUF3741"/>
    <property type="match status" value="1"/>
</dbReference>
<reference evidence="5" key="1">
    <citation type="journal article" date="2018" name="Gigascience">
        <title>Genome assembly of the Pink Ipe (Handroanthus impetiginosus, Bignoniaceae), a highly valued, ecologically keystone Neotropical timber forest tree.</title>
        <authorList>
            <person name="Silva-Junior O.B."/>
            <person name="Grattapaglia D."/>
            <person name="Novaes E."/>
            <person name="Collevatti R.G."/>
        </authorList>
    </citation>
    <scope>NUCLEOTIDE SEQUENCE [LARGE SCALE GENOMIC DNA]</scope>
    <source>
        <strain evidence="5">cv. UFG-1</strain>
    </source>
</reference>
<evidence type="ECO:0008006" key="6">
    <source>
        <dbReference type="Google" id="ProtNLM"/>
    </source>
</evidence>
<evidence type="ECO:0000259" key="2">
    <source>
        <dbReference type="Pfam" id="PF12552"/>
    </source>
</evidence>
<protein>
    <recommendedName>
        <fullName evidence="6">DUF4378 domain-containing protein</fullName>
    </recommendedName>
</protein>
<dbReference type="EMBL" id="NKXS01008470">
    <property type="protein sequence ID" value="PIM98349.1"/>
    <property type="molecule type" value="Genomic_DNA"/>
</dbReference>
<dbReference type="PANTHER" id="PTHR47212">
    <property type="entry name" value="ADHESIN-LIKE PROTEIN, PUTATIVE (DUF3741)-RELATED"/>
    <property type="match status" value="1"/>
</dbReference>
<proteinExistence type="predicted"/>
<dbReference type="InterPro" id="IPR022212">
    <property type="entry name" value="DUF3741"/>
</dbReference>
<evidence type="ECO:0000313" key="5">
    <source>
        <dbReference type="Proteomes" id="UP000231279"/>
    </source>
</evidence>
<gene>
    <name evidence="4" type="ORF">CDL12_29171</name>
</gene>